<dbReference type="PANTHER" id="PTHR42080">
    <property type="entry name" value="SRR1 DOMAIN-CONTAINING PROTEIN"/>
    <property type="match status" value="1"/>
</dbReference>
<comment type="caution">
    <text evidence="2">The sequence shown here is derived from an EMBL/GenBank/DDBJ whole genome shotgun (WGS) entry which is preliminary data.</text>
</comment>
<dbReference type="PANTHER" id="PTHR42080:SF1">
    <property type="entry name" value="SRR1-LIKE DOMAIN-CONTAINING PROTEIN"/>
    <property type="match status" value="1"/>
</dbReference>
<organism evidence="2 3">
    <name type="scientific">Paraconiothyrium brasiliense</name>
    <dbReference type="NCBI Taxonomy" id="300254"/>
    <lineage>
        <taxon>Eukaryota</taxon>
        <taxon>Fungi</taxon>
        <taxon>Dikarya</taxon>
        <taxon>Ascomycota</taxon>
        <taxon>Pezizomycotina</taxon>
        <taxon>Dothideomycetes</taxon>
        <taxon>Pleosporomycetidae</taxon>
        <taxon>Pleosporales</taxon>
        <taxon>Massarineae</taxon>
        <taxon>Didymosphaeriaceae</taxon>
        <taxon>Paraconiothyrium</taxon>
    </lineage>
</organism>
<feature type="domain" description="SRR1-like" evidence="1">
    <location>
        <begin position="259"/>
        <end position="395"/>
    </location>
</feature>
<protein>
    <recommendedName>
        <fullName evidence="1">SRR1-like domain-containing protein</fullName>
    </recommendedName>
</protein>
<accession>A0ABR3QTT7</accession>
<gene>
    <name evidence="2" type="ORF">SLS60_009994</name>
</gene>
<reference evidence="2 3" key="1">
    <citation type="submission" date="2024-02" db="EMBL/GenBank/DDBJ databases">
        <title>De novo assembly and annotation of 12 fungi associated with fruit tree decline syndrome in Ontario, Canada.</title>
        <authorList>
            <person name="Sulman M."/>
            <person name="Ellouze W."/>
            <person name="Ilyukhin E."/>
        </authorList>
    </citation>
    <scope>NUCLEOTIDE SEQUENCE [LARGE SCALE GENOMIC DNA]</scope>
    <source>
        <strain evidence="2 3">M42-189</strain>
    </source>
</reference>
<dbReference type="InterPro" id="IPR012942">
    <property type="entry name" value="SRR1-like"/>
</dbReference>
<name>A0ABR3QTT7_9PLEO</name>
<proteinExistence type="predicted"/>
<keyword evidence="3" id="KW-1185">Reference proteome</keyword>
<dbReference type="EMBL" id="JAKJXO020000016">
    <property type="protein sequence ID" value="KAL1595304.1"/>
    <property type="molecule type" value="Genomic_DNA"/>
</dbReference>
<sequence>MGPTINNLKATYEYLDEHGNPKGTLWNKDVIKDAAQLQQQVLMFNEKAAQMVHEVLKFNKKAIDQHGTKLNSNELQLQQQENTDLQSRMAELRASMGTFFPGNTYKVRTISGNSKTLEIPNYDDPTIITEGQDPTEIPHTKSRLDLCIHGIVEISNAFNADDKLDDNTIHAQLYSLKAVEISDHERNSRCTHERPPWKLWGCSWDTGTWHLDGEYWGYKFTNGLLHYVWKNIETLTEEEKQNKEDLGRLWKTLSDRLKSLIDKYQSALKHIDKVICFGLGSLHIGKARSFVQHKAAATVAEALTKLRRDNNISTTPVIILAQDPAYCSNCIKILKDDLKIIATAEYEDFFKVDRNTFVVSFAPAGPIFPIIADLTLNSAGPAAMLCDEIVIDYMRPHNEEGNWIDNEPTKNLVEGYQEKCHVEYFGDKEDYFPENSYKDFFEEFPERPTAKNIAERVGTSQEDLERWKKGYADDVKICFGDGYLYVRKNP</sequence>
<evidence type="ECO:0000313" key="2">
    <source>
        <dbReference type="EMBL" id="KAL1595304.1"/>
    </source>
</evidence>
<dbReference type="Proteomes" id="UP001521785">
    <property type="component" value="Unassembled WGS sequence"/>
</dbReference>
<dbReference type="Pfam" id="PF07985">
    <property type="entry name" value="SRR1"/>
    <property type="match status" value="1"/>
</dbReference>
<evidence type="ECO:0000259" key="1">
    <source>
        <dbReference type="Pfam" id="PF07985"/>
    </source>
</evidence>
<evidence type="ECO:0000313" key="3">
    <source>
        <dbReference type="Proteomes" id="UP001521785"/>
    </source>
</evidence>